<dbReference type="SMART" id="SM00388">
    <property type="entry name" value="HisKA"/>
    <property type="match status" value="1"/>
</dbReference>
<evidence type="ECO:0000256" key="13">
    <source>
        <dbReference type="PROSITE-ProRule" id="PRU00169"/>
    </source>
</evidence>
<feature type="domain" description="Response regulatory" evidence="17">
    <location>
        <begin position="824"/>
        <end position="945"/>
    </location>
</feature>
<dbReference type="InterPro" id="IPR011006">
    <property type="entry name" value="CheY-like_superfamily"/>
</dbReference>
<dbReference type="PRINTS" id="PR00344">
    <property type="entry name" value="BCTRLSENSOR"/>
</dbReference>
<evidence type="ECO:0000256" key="12">
    <source>
        <dbReference type="PROSITE-ProRule" id="PRU00110"/>
    </source>
</evidence>
<dbReference type="CDD" id="cd17546">
    <property type="entry name" value="REC_hyHK_CKI1_RcsC-like"/>
    <property type="match status" value="1"/>
</dbReference>
<keyword evidence="7 20" id="KW-0418">Kinase</keyword>
<evidence type="ECO:0000256" key="8">
    <source>
        <dbReference type="ARBA" id="ARBA00022840"/>
    </source>
</evidence>
<dbReference type="SUPFAM" id="SSF47384">
    <property type="entry name" value="Homodimeric domain of signal transducing histidine kinase"/>
    <property type="match status" value="1"/>
</dbReference>
<evidence type="ECO:0000256" key="9">
    <source>
        <dbReference type="ARBA" id="ARBA00023012"/>
    </source>
</evidence>
<dbReference type="InterPro" id="IPR003594">
    <property type="entry name" value="HATPase_dom"/>
</dbReference>
<dbReference type="GO" id="GO:0005886">
    <property type="term" value="C:plasma membrane"/>
    <property type="evidence" value="ECO:0007669"/>
    <property type="project" value="UniProtKB-SubCell"/>
</dbReference>
<dbReference type="PROSITE" id="PS50110">
    <property type="entry name" value="RESPONSE_REGULATORY"/>
    <property type="match status" value="2"/>
</dbReference>
<dbReference type="Gene3D" id="1.10.287.130">
    <property type="match status" value="1"/>
</dbReference>
<keyword evidence="6" id="KW-0547">Nucleotide-binding</keyword>
<feature type="modified residue" description="4-aspartylphosphate" evidence="13">
    <location>
        <position position="875"/>
    </location>
</feature>
<keyword evidence="5" id="KW-0808">Transferase</keyword>
<comment type="subunit">
    <text evidence="10">At low DSF concentrations, interacts with RpfF.</text>
</comment>
<feature type="modified residue" description="Phosphohistidine" evidence="12">
    <location>
        <position position="1033"/>
    </location>
</feature>
<dbReference type="InterPro" id="IPR004358">
    <property type="entry name" value="Sig_transdc_His_kin-like_C"/>
</dbReference>
<evidence type="ECO:0000256" key="5">
    <source>
        <dbReference type="ARBA" id="ARBA00022679"/>
    </source>
</evidence>
<dbReference type="Proteomes" id="UP000559987">
    <property type="component" value="Unassembled WGS sequence"/>
</dbReference>
<dbReference type="EMBL" id="JACHXZ010000001">
    <property type="protein sequence ID" value="MBB3167523.1"/>
    <property type="molecule type" value="Genomic_DNA"/>
</dbReference>
<dbReference type="FunFam" id="3.30.565.10:FF:000010">
    <property type="entry name" value="Sensor histidine kinase RcsC"/>
    <property type="match status" value="1"/>
</dbReference>
<evidence type="ECO:0000256" key="3">
    <source>
        <dbReference type="ARBA" id="ARBA00012438"/>
    </source>
</evidence>
<dbReference type="SUPFAM" id="SSF52172">
    <property type="entry name" value="CheY-like"/>
    <property type="match status" value="2"/>
</dbReference>
<dbReference type="InterPro" id="IPR001789">
    <property type="entry name" value="Sig_transdc_resp-reg_receiver"/>
</dbReference>
<comment type="caution">
    <text evidence="20">The sequence shown here is derived from an EMBL/GenBank/DDBJ whole genome shotgun (WGS) entry which is preliminary data.</text>
</comment>
<dbReference type="Pfam" id="PF00672">
    <property type="entry name" value="HAMP"/>
    <property type="match status" value="1"/>
</dbReference>
<dbReference type="SMART" id="SM00387">
    <property type="entry name" value="HATPase_c"/>
    <property type="match status" value="1"/>
</dbReference>
<dbReference type="AlphaFoldDB" id="A0A839UIZ1"/>
<evidence type="ECO:0000259" key="17">
    <source>
        <dbReference type="PROSITE" id="PS50110"/>
    </source>
</evidence>
<evidence type="ECO:0000256" key="2">
    <source>
        <dbReference type="ARBA" id="ARBA00004370"/>
    </source>
</evidence>
<evidence type="ECO:0000259" key="19">
    <source>
        <dbReference type="PROSITE" id="PS50894"/>
    </source>
</evidence>
<dbReference type="GO" id="GO:0005524">
    <property type="term" value="F:ATP binding"/>
    <property type="evidence" value="ECO:0007669"/>
    <property type="project" value="UniProtKB-KW"/>
</dbReference>
<feature type="region of interest" description="Disordered" evidence="14">
    <location>
        <begin position="952"/>
        <end position="973"/>
    </location>
</feature>
<dbReference type="InterPro" id="IPR005467">
    <property type="entry name" value="His_kinase_dom"/>
</dbReference>
<dbReference type="Gene3D" id="6.10.340.10">
    <property type="match status" value="1"/>
</dbReference>
<dbReference type="RefSeq" id="WP_183908317.1">
    <property type="nucleotide sequence ID" value="NZ_JACHXZ010000001.1"/>
</dbReference>
<protein>
    <recommendedName>
        <fullName evidence="11">Sensory/regulatory protein RpfC</fullName>
        <ecNumber evidence="3">2.7.13.3</ecNumber>
    </recommendedName>
</protein>
<feature type="domain" description="HAMP" evidence="18">
    <location>
        <begin position="349"/>
        <end position="401"/>
    </location>
</feature>
<dbReference type="InterPro" id="IPR036890">
    <property type="entry name" value="HATPase_C_sf"/>
</dbReference>
<reference evidence="20 21" key="1">
    <citation type="submission" date="2020-08" db="EMBL/GenBank/DDBJ databases">
        <title>Genomic Encyclopedia of Type Strains, Phase III (KMG-III): the genomes of soil and plant-associated and newly described type strains.</title>
        <authorList>
            <person name="Whitman W."/>
        </authorList>
    </citation>
    <scope>NUCLEOTIDE SEQUENCE [LARGE SCALE GENOMIC DNA]</scope>
    <source>
        <strain evidence="20 21">CECT 8571</strain>
    </source>
</reference>
<feature type="domain" description="HPt" evidence="19">
    <location>
        <begin position="994"/>
        <end position="1094"/>
    </location>
</feature>
<evidence type="ECO:0000256" key="4">
    <source>
        <dbReference type="ARBA" id="ARBA00022553"/>
    </source>
</evidence>
<evidence type="ECO:0000256" key="14">
    <source>
        <dbReference type="SAM" id="MobiDB-lite"/>
    </source>
</evidence>
<dbReference type="PANTHER" id="PTHR45339:SF5">
    <property type="entry name" value="HISTIDINE KINASE"/>
    <property type="match status" value="1"/>
</dbReference>
<keyword evidence="8" id="KW-0067">ATP-binding</keyword>
<keyword evidence="15" id="KW-0472">Membrane</keyword>
<name>A0A839UIZ1_9GAMM</name>
<dbReference type="SUPFAM" id="SSF158472">
    <property type="entry name" value="HAMP domain-like"/>
    <property type="match status" value="1"/>
</dbReference>
<comment type="subcellular location">
    <subcellularLocation>
        <location evidence="2">Membrane</location>
    </subcellularLocation>
</comment>
<feature type="domain" description="Histidine kinase" evidence="16">
    <location>
        <begin position="423"/>
        <end position="643"/>
    </location>
</feature>
<dbReference type="SMART" id="SM00304">
    <property type="entry name" value="HAMP"/>
    <property type="match status" value="1"/>
</dbReference>
<dbReference type="CDD" id="cd00082">
    <property type="entry name" value="HisKA"/>
    <property type="match status" value="1"/>
</dbReference>
<feature type="transmembrane region" description="Helical" evidence="15">
    <location>
        <begin position="20"/>
        <end position="42"/>
    </location>
</feature>
<dbReference type="Gene3D" id="3.40.50.2300">
    <property type="match status" value="2"/>
</dbReference>
<dbReference type="PROSITE" id="PS50109">
    <property type="entry name" value="HIS_KIN"/>
    <property type="match status" value="1"/>
</dbReference>
<dbReference type="InterPro" id="IPR036641">
    <property type="entry name" value="HPT_dom_sf"/>
</dbReference>
<dbReference type="Pfam" id="PF01627">
    <property type="entry name" value="Hpt"/>
    <property type="match status" value="1"/>
</dbReference>
<evidence type="ECO:0000256" key="15">
    <source>
        <dbReference type="SAM" id="Phobius"/>
    </source>
</evidence>
<dbReference type="SUPFAM" id="SSF47226">
    <property type="entry name" value="Histidine-containing phosphotransfer domain, HPT domain"/>
    <property type="match status" value="1"/>
</dbReference>
<sequence length="1105" mass="122237">METKHILATKQKKRSLRLKILSVLILLSLLPLAFVGTVGFHFTSEKLTLEAYEALLRETNKITRFINNWFDYRYMDLQRQARIRENANLLITLSESHIASGQSVQQFTRSYAWEEISAMHNEHIENLIFSYDYINDVYLIDSSSNILYAHGRAKDLGSNLKTGVLKESRFAKTVTATLNTGATRFSDLERYTPKNGQLLGFLVAPLTDDTGARIGAIALQIHLDRLIQTLQIDENSHTKHLLVGRDGLLRSPLSGELDSILNHTVDSQPFTLWQANALSSAAYEYTDVNGNTVIGAGQIIKTMGVEWLLISEIDRTDALKVVSWLGGFIWIISLVTALLVIASAAWLSQRITRPLAELANTAHKAAQGNSTARVNVRSNDEIGQLATTFNIMMDARQLHEEKLVRAKQHAEAGAKAKSEFLATMSHEIRTPMNGVIGMLKLLSRRNLDNEQRRMVRLAESSADSLLCIINDILDFSKAEAGKIDLESIDFDLLAIIGDVASQLSIKAEEKNLELIVNLTNVQHATLVGDPGRISQILNNLVSNAIKFTASGDIVISAQTERQGDSVRVELAVKDSGIGIAPEHAKNLFQSFSQVDSSTTRKYGGTGLGLAIVKKLAEAMGGSVRVESEAGQGSVFTCELNLAISEHQARIVPEATLHNLRVLIVDDNATNRLVLCDQLKSWGIYTEEAASGAAALALLSSKIEAGEDQPIFNIAFIDMNMPEMDGAELGEKLKANEDFKSIRLVMMTSQGYQGEQANFKEIGFSGYFPKPVNTHDLLDTLSILAETDSQSHEHDILTQSYLQSFKERSTLPANKQGIIWPKYTRLLLAEDNVVNQAVAVGILKDLGLNATVVDNGEDVITTLQSASEPFTAILMDCQMPILDGYEATRRIRAGAAGTMNSGIAIIGLTANAMKGDRDKCLTAGMNDYLTKPIDHNRLLACLKLWLQGENNSKRAPDGEKIDSQHDQSSTADDHSINMHMPLWDTEKFWKLCRQKPDLATRLVTLFAEDAERQQLAMHNNFKQKKLTELKEQIHAIKGMAGNVAAMRLHQFSFELELLLERRSTNGDEQIMSLRDQDLNTLSDLIDKTVEAMSAFQWPAAQESSNP</sequence>
<gene>
    <name evidence="20" type="ORF">FHS30_000699</name>
</gene>
<accession>A0A839UIZ1</accession>
<keyword evidence="15" id="KW-1133">Transmembrane helix</keyword>
<dbReference type="CDD" id="cd16922">
    <property type="entry name" value="HATPase_EvgS-ArcB-TorS-like"/>
    <property type="match status" value="1"/>
</dbReference>
<comment type="catalytic activity">
    <reaction evidence="1">
        <text>ATP + protein L-histidine = ADP + protein N-phospho-L-histidine.</text>
        <dbReference type="EC" id="2.7.13.3"/>
    </reaction>
</comment>
<evidence type="ECO:0000256" key="6">
    <source>
        <dbReference type="ARBA" id="ARBA00022741"/>
    </source>
</evidence>
<keyword evidence="21" id="KW-1185">Reference proteome</keyword>
<dbReference type="SUPFAM" id="SSF55874">
    <property type="entry name" value="ATPase domain of HSP90 chaperone/DNA topoisomerase II/histidine kinase"/>
    <property type="match status" value="1"/>
</dbReference>
<dbReference type="CDD" id="cd06225">
    <property type="entry name" value="HAMP"/>
    <property type="match status" value="1"/>
</dbReference>
<dbReference type="Pfam" id="PF02518">
    <property type="entry name" value="HATPase_c"/>
    <property type="match status" value="1"/>
</dbReference>
<dbReference type="FunFam" id="1.10.287.130:FF:000002">
    <property type="entry name" value="Two-component osmosensing histidine kinase"/>
    <property type="match status" value="1"/>
</dbReference>
<dbReference type="Pfam" id="PF00512">
    <property type="entry name" value="HisKA"/>
    <property type="match status" value="1"/>
</dbReference>
<evidence type="ECO:0000256" key="11">
    <source>
        <dbReference type="ARBA" id="ARBA00068150"/>
    </source>
</evidence>
<evidence type="ECO:0000313" key="20">
    <source>
        <dbReference type="EMBL" id="MBB3167523.1"/>
    </source>
</evidence>
<dbReference type="Pfam" id="PF00072">
    <property type="entry name" value="Response_reg"/>
    <property type="match status" value="2"/>
</dbReference>
<dbReference type="PROSITE" id="PS50885">
    <property type="entry name" value="HAMP"/>
    <property type="match status" value="1"/>
</dbReference>
<dbReference type="InterPro" id="IPR003661">
    <property type="entry name" value="HisK_dim/P_dom"/>
</dbReference>
<keyword evidence="9" id="KW-0902">Two-component regulatory system</keyword>
<dbReference type="InterPro" id="IPR008207">
    <property type="entry name" value="Sig_transdc_His_kin_Hpt_dom"/>
</dbReference>
<feature type="transmembrane region" description="Helical" evidence="15">
    <location>
        <begin position="321"/>
        <end position="347"/>
    </location>
</feature>
<evidence type="ECO:0000259" key="16">
    <source>
        <dbReference type="PROSITE" id="PS50109"/>
    </source>
</evidence>
<evidence type="ECO:0000256" key="7">
    <source>
        <dbReference type="ARBA" id="ARBA00022777"/>
    </source>
</evidence>
<dbReference type="PANTHER" id="PTHR45339">
    <property type="entry name" value="HYBRID SIGNAL TRANSDUCTION HISTIDINE KINASE J"/>
    <property type="match status" value="1"/>
</dbReference>
<evidence type="ECO:0000256" key="1">
    <source>
        <dbReference type="ARBA" id="ARBA00000085"/>
    </source>
</evidence>
<dbReference type="InterPro" id="IPR036097">
    <property type="entry name" value="HisK_dim/P_sf"/>
</dbReference>
<dbReference type="Gene3D" id="1.20.120.160">
    <property type="entry name" value="HPT domain"/>
    <property type="match status" value="1"/>
</dbReference>
<feature type="domain" description="Response regulatory" evidence="17">
    <location>
        <begin position="660"/>
        <end position="784"/>
    </location>
</feature>
<evidence type="ECO:0000313" key="21">
    <source>
        <dbReference type="Proteomes" id="UP000559987"/>
    </source>
</evidence>
<dbReference type="InterPro" id="IPR003660">
    <property type="entry name" value="HAMP_dom"/>
</dbReference>
<evidence type="ECO:0000259" key="18">
    <source>
        <dbReference type="PROSITE" id="PS50885"/>
    </source>
</evidence>
<dbReference type="GO" id="GO:0000155">
    <property type="term" value="F:phosphorelay sensor kinase activity"/>
    <property type="evidence" value="ECO:0007669"/>
    <property type="project" value="InterPro"/>
</dbReference>
<keyword evidence="4 13" id="KW-0597">Phosphoprotein</keyword>
<dbReference type="PROSITE" id="PS50894">
    <property type="entry name" value="HPT"/>
    <property type="match status" value="1"/>
</dbReference>
<proteinExistence type="predicted"/>
<keyword evidence="15" id="KW-0812">Transmembrane</keyword>
<dbReference type="EC" id="2.7.13.3" evidence="3"/>
<evidence type="ECO:0000256" key="10">
    <source>
        <dbReference type="ARBA" id="ARBA00064003"/>
    </source>
</evidence>
<dbReference type="SMART" id="SM00448">
    <property type="entry name" value="REC"/>
    <property type="match status" value="2"/>
</dbReference>
<organism evidence="20 21">
    <name type="scientific">Simiduia aestuariiviva</name>
    <dbReference type="NCBI Taxonomy" id="1510459"/>
    <lineage>
        <taxon>Bacteria</taxon>
        <taxon>Pseudomonadati</taxon>
        <taxon>Pseudomonadota</taxon>
        <taxon>Gammaproteobacteria</taxon>
        <taxon>Cellvibrionales</taxon>
        <taxon>Cellvibrionaceae</taxon>
        <taxon>Simiduia</taxon>
    </lineage>
</organism>
<feature type="modified residue" description="4-aspartylphosphate" evidence="13">
    <location>
        <position position="717"/>
    </location>
</feature>
<dbReference type="Gene3D" id="3.30.565.10">
    <property type="entry name" value="Histidine kinase-like ATPase, C-terminal domain"/>
    <property type="match status" value="1"/>
</dbReference>